<dbReference type="Proteomes" id="UP000789702">
    <property type="component" value="Unassembled WGS sequence"/>
</dbReference>
<feature type="non-terminal residue" evidence="1">
    <location>
        <position position="1"/>
    </location>
</feature>
<sequence>AKGYHREYETFLMSLDNPNIIIPDCDLKRFEKIVSLNSRFLRMSLIEGQLEIIPSLPVRFESTNKSLVGARSSSQGAYRLLKLENLDSLDKPIILSPDAAVVLKARFLDVIKYKDTRNEAFPPVSPNFIIELRSPIDSSQNLHQKMIR</sequence>
<keyword evidence="2" id="KW-1185">Reference proteome</keyword>
<accession>A0ACA9JZD8</accession>
<dbReference type="EMBL" id="CAJVPU010000204">
    <property type="protein sequence ID" value="CAG8443617.1"/>
    <property type="molecule type" value="Genomic_DNA"/>
</dbReference>
<evidence type="ECO:0000313" key="2">
    <source>
        <dbReference type="Proteomes" id="UP000789702"/>
    </source>
</evidence>
<evidence type="ECO:0000313" key="1">
    <source>
        <dbReference type="EMBL" id="CAG8443617.1"/>
    </source>
</evidence>
<name>A0ACA9JZD8_9GLOM</name>
<reference evidence="1" key="1">
    <citation type="submission" date="2021-06" db="EMBL/GenBank/DDBJ databases">
        <authorList>
            <person name="Kallberg Y."/>
            <person name="Tangrot J."/>
            <person name="Rosling A."/>
        </authorList>
    </citation>
    <scope>NUCLEOTIDE SEQUENCE</scope>
    <source>
        <strain evidence="1">IL203A</strain>
    </source>
</reference>
<organism evidence="1 2">
    <name type="scientific">Dentiscutata heterogama</name>
    <dbReference type="NCBI Taxonomy" id="1316150"/>
    <lineage>
        <taxon>Eukaryota</taxon>
        <taxon>Fungi</taxon>
        <taxon>Fungi incertae sedis</taxon>
        <taxon>Mucoromycota</taxon>
        <taxon>Glomeromycotina</taxon>
        <taxon>Glomeromycetes</taxon>
        <taxon>Diversisporales</taxon>
        <taxon>Gigasporaceae</taxon>
        <taxon>Dentiscutata</taxon>
    </lineage>
</organism>
<protein>
    <submittedName>
        <fullName evidence="1">10746_t:CDS:1</fullName>
    </submittedName>
</protein>
<proteinExistence type="predicted"/>
<comment type="caution">
    <text evidence="1">The sequence shown here is derived from an EMBL/GenBank/DDBJ whole genome shotgun (WGS) entry which is preliminary data.</text>
</comment>
<gene>
    <name evidence="1" type="ORF">DHETER_LOCUS425</name>
</gene>